<dbReference type="OrthoDB" id="8778913at2"/>
<accession>A0A4R6FUZ1</accession>
<dbReference type="EMBL" id="SNWD01000002">
    <property type="protein sequence ID" value="TDN85709.1"/>
    <property type="molecule type" value="Genomic_DNA"/>
</dbReference>
<dbReference type="InterPro" id="IPR011051">
    <property type="entry name" value="RmlC_Cupin_sf"/>
</dbReference>
<comment type="caution">
    <text evidence="1">The sequence shown here is derived from an EMBL/GenBank/DDBJ whole genome shotgun (WGS) entry which is preliminary data.</text>
</comment>
<dbReference type="Proteomes" id="UP000295493">
    <property type="component" value="Unassembled WGS sequence"/>
</dbReference>
<evidence type="ECO:0000313" key="1">
    <source>
        <dbReference type="EMBL" id="TDN85709.1"/>
    </source>
</evidence>
<dbReference type="SUPFAM" id="SSF51182">
    <property type="entry name" value="RmlC-like cupins"/>
    <property type="match status" value="1"/>
</dbReference>
<gene>
    <name evidence="1" type="ORF">EV664_102419</name>
</gene>
<protein>
    <submittedName>
        <fullName evidence="1">Uncharacterized protein</fullName>
    </submittedName>
</protein>
<reference evidence="1 2" key="1">
    <citation type="submission" date="2019-03" db="EMBL/GenBank/DDBJ databases">
        <title>Genomic Encyclopedia of Type Strains, Phase IV (KMG-IV): sequencing the most valuable type-strain genomes for metagenomic binning, comparative biology and taxonomic classification.</title>
        <authorList>
            <person name="Goeker M."/>
        </authorList>
    </citation>
    <scope>NUCLEOTIDE SEQUENCE [LARGE SCALE GENOMIC DNA]</scope>
    <source>
        <strain evidence="1 2">DSM 25059</strain>
    </source>
</reference>
<dbReference type="AlphaFoldDB" id="A0A4R6FUZ1"/>
<evidence type="ECO:0000313" key="2">
    <source>
        <dbReference type="Proteomes" id="UP000295493"/>
    </source>
</evidence>
<organism evidence="1 2">
    <name type="scientific">Stakelama pacifica</name>
    <dbReference type="NCBI Taxonomy" id="517720"/>
    <lineage>
        <taxon>Bacteria</taxon>
        <taxon>Pseudomonadati</taxon>
        <taxon>Pseudomonadota</taxon>
        <taxon>Alphaproteobacteria</taxon>
        <taxon>Sphingomonadales</taxon>
        <taxon>Sphingomonadaceae</taxon>
        <taxon>Stakelama</taxon>
    </lineage>
</organism>
<proteinExistence type="predicted"/>
<name>A0A4R6FUZ1_9SPHN</name>
<sequence>MPRLIDTGPVSPVSYDAFAEALAVSPIDIRDEDGFASLAPLLARLGANRDFLAEAAIAALERSPAAKAGHGYAPQVLLLDSPDPRFVLRAAFWPAAGDAAMRASGGDAFVYGLTHNHNFAFLTHGYIGPGYDSDYWAFDPDSGASRPGDAAQLRFAGRYRLSSGTTMLVHAHRDVHRQMPPERFSVSLNILARPGGTPWQPQYRFDPARDIITGEIATLPSHALIALAAHCSPAGRDLAASFAQDHRCPRMRKAALSACCAARLPDAVRIAEGAASDGATALARHARALLGRSETDQSTPVQDRAAR</sequence>
<keyword evidence="2" id="KW-1185">Reference proteome</keyword>
<dbReference type="RefSeq" id="WP_133494600.1">
    <property type="nucleotide sequence ID" value="NZ_BMLU01000002.1"/>
</dbReference>